<dbReference type="GO" id="GO:0016020">
    <property type="term" value="C:membrane"/>
    <property type="evidence" value="ECO:0007669"/>
    <property type="project" value="UniProtKB-SubCell"/>
</dbReference>
<dbReference type="GO" id="GO:0005524">
    <property type="term" value="F:ATP binding"/>
    <property type="evidence" value="ECO:0007669"/>
    <property type="project" value="UniProtKB-KW"/>
</dbReference>
<evidence type="ECO:0000256" key="8">
    <source>
        <dbReference type="SAM" id="Phobius"/>
    </source>
</evidence>
<feature type="compositionally biased region" description="Basic residues" evidence="7">
    <location>
        <begin position="2187"/>
        <end position="2197"/>
    </location>
</feature>
<feature type="transmembrane region" description="Helical" evidence="8">
    <location>
        <begin position="811"/>
        <end position="830"/>
    </location>
</feature>
<keyword evidence="3" id="KW-0547">Nucleotide-binding</keyword>
<feature type="region of interest" description="Disordered" evidence="7">
    <location>
        <begin position="88"/>
        <end position="115"/>
    </location>
</feature>
<dbReference type="InterPro" id="IPR026082">
    <property type="entry name" value="ABCA"/>
</dbReference>
<evidence type="ECO:0000256" key="3">
    <source>
        <dbReference type="ARBA" id="ARBA00022741"/>
    </source>
</evidence>
<sequence>QFTLLLWKNFTLRKRQKVRLVVELLWPLFLFLILVWVRTTSQPFHKGQCKYGPEGYRRCGAAAFMASVSWSPRRSLPEQGHAVGRNAALAPGDDLQHGKPVSEPSHAGGDAGPSQQLQQLHVAAHTPHGAKPRQHSLTVLLLPQSGRRVDRAPNPAEEPIHHPGGAGARRRHGPAGFGALAVRPLLVPSQFERLQIRFDPVFLSVSSRLGNFPLCLCIPAPAATLRNVLRDDETFSAHLTEQLLVPAPVVQSLLSARVTLGPDPGAMTGSLRGVLCEGQGLDRYVQFGSQAEKEAFQNVSCSLSPQQLSDARRELLRNLDGGKLLSEISSTVGANATNPVALMADVAQEALPLLEQVARAQDSAAFRAARELDFEKDAFGSLGQLICDKRAASGNASAGVRSAGVILAGNGSANHISARFLPRGVLALTGEARYGRVFTKMGWNSSPILSGKNRTFCDGNGGRQATVVATTCNAFCQVLVNAMETTPGLRYAWSAVKPLLRGKVLYAPDTPATRHMIKEANGTFDALGRLAELVDLWDQLGPRVWDFFQDSPQVEALRLLLKDPLFAALVDRRLNGTGWSAALLANFLYNGPPEQRPPGLPPYDWRDVHNATTRVLKLLSNLLGCLDLDKFVAVPTEDRLVSKALELLENDTYWAGIVFENLSPDASEAPPHVKYKIRMDIDEVEGTKKLKGRSWVPGARDSAYNDLRYIWGGFAYLQDMMDHGIVRAQTPEALPLGVYAQQMPYPCYVDDGFIQGIAGMLPMMLVLAFMYTVCMSIKTLVLEKEIRLKEVLRAAGLPNGALWAARFTENITLLAVPCALISVLVKLLAGNFTGNVLSGSARFLRSLVRSFPLFITLAWIYSVAMTVKGVVAEKEARLKETLRIMGLRNAIYWQSWAVSSVLLLAVSALFVTLTLKYGGVLQYSDPSLIFLFLLVFCLATITQCFLISVFFSKANLAAACGGLIYFVLYLPYVLCYAWSDVMGFPAKVAVSILSCVAFGYGCENFAKYEQQGVGIQWSNMNRSPEEDQGYTFTLSIVMMLVDAALYWTLTWYIENVFPGQYGIPKPWYFPFTKSYWCGTASVADDDPDLLKDAPVESEYLEKPPPGVKAGISIRNLVKVYKTGKKLAVDGLSVDFYQNQITSFLGHNGAGKTTTMSILTGLFPPTSGSALICGYDIRTDMDAIRRYLGMCPQHNVLFNELTVEEHIYFYARLKGCSRQQVKAETDQMIRDVGLPHKRKELAKNLSGGMQRKLSVAIAFVGGSRVVVLDEPTAGVDPYARRGIWELLLKYKQGRTIILSTHHMDEADILGDRIAIISHRASCAAAAPRSSSKKCFGRGYYLTLISFLTSSPQAFLKRCRRRKARSGMFFLFGFFFYTFFCLAGLAAVGRLVRHRVPEAVFLESIGQEITFILPYSGARDGTFAGLFQDLDLAMSDLGLTSYGIADTTLEEIFLKVAEDTGVDVTTTGPEQHILFVFPQRRGCRLDTAGVAPAHPSGTAPPGPGSYLNGKAGVTGKGSRVVTGWDLIRRQFLALFIKRFHYARRSRKGLVAQVVLPVVFVCLALIFSLIVPPFSEFPSLELQPWMYHLPQTTFYSNDSTDSAEVSQVADALVNPPGFGTRCMMGDPIPMLPCSNQGSDWFTPAVHPSVSDIFLNGNWSMSNPSPSCQCSTPQRSLMLPDCLPGAGGLPPPQRIQNTTDTLLDLTGRNVTDFLVKTYKDSGKTRWGRRQRSFSAFTDTKRAKVLLWRSSAKRKRNKSVANGSHAPQVTRNLKLCAPPPHRYGGISVGGVNSQVLLNQTEIEAAVEDLRGLLGPFQANGTERIFRNLETLLKRLGTRNNVKVWFYNQAWHSVVSFLGVANNAILRGNLPAREEARRYGISVSNHPLNLTKEQLSSAAMAASSTDVVVSICVIFAMSFIPASFVLFLIQERVSKAKHLQFVSGVNPTVYWLANFSWDMVTFPPTDGFPPVPSGVLNSSSSSPQCNYIIPCFIVVLIFLCFQQKAYVSPPNLPALVLLLLMYGWSSTPLMYPASFIFSVPSTAYVVLTCINLFIGINGSMATFVMELLDDDVGGSARRFNADIKAGEENIKDKCCSGTSGAVGAGRRREPDGATAVLVRVRPAEWISAEQREHRPHQRHRQAGPADLPPLLPGPRADRHGQEPGHGHALPRLRGGSVQGPPRLGHGGEEPVRHGRPGRRHVRRHHPHPVQVLLQAQVEALFPWRPPRTCSPAPTLTPPTRPVSVEAVSAEDEDADVARERRRVQEGGAQDDLLRVCDLTKVYPRKSAPAVDGLCVGVPAAECFGLLGINGAGKTTTFKMLTGDIPVSSGEAFLNGYSIRTQMREVHQNLGYCPQFDAIDELLTGREHLEFYARLRGVPENEVAMVAEWGVQKLGLVKYATKPAGTYSGGNKRKLSTAIALIGCPPVIFLEFPVEEKATAERLLAVTLLLLPVVVFFFSGDPPLRAPDPRAERKEPHGATDGASGACRPPSRCLGGFWRREVLRKRSLRQSPTTTATPLPGRLLGRLMLRRIFKMSQCENEDEPTTGMDPKARRFLWDCILSIIKEGRSVVLTSHSMEECEALCTRMAIMVNGRFKCLGSVQHLKSRFGDGYTVVLRVGGCPVALQPVEDFVQETFAGGVLKEKHHNTLQYQLPSTQGALADIFHQLAKHQRRLAIEDYSVSQTTLDQVRWGAATRGRGFTANSSVR</sequence>
<dbReference type="InterPro" id="IPR003593">
    <property type="entry name" value="AAA+_ATPase"/>
</dbReference>
<feature type="transmembrane region" description="Helical" evidence="8">
    <location>
        <begin position="1974"/>
        <end position="1994"/>
    </location>
</feature>
<feature type="transmembrane region" description="Helical" evidence="8">
    <location>
        <begin position="2037"/>
        <end position="2062"/>
    </location>
</feature>
<keyword evidence="2 8" id="KW-0812">Transmembrane</keyword>
<dbReference type="GO" id="GO:0016887">
    <property type="term" value="F:ATP hydrolysis activity"/>
    <property type="evidence" value="ECO:0007669"/>
    <property type="project" value="InterPro"/>
</dbReference>
<dbReference type="CDD" id="cd03263">
    <property type="entry name" value="ABC_subfamily_A"/>
    <property type="match status" value="2"/>
</dbReference>
<dbReference type="PANTHER" id="PTHR19229">
    <property type="entry name" value="ATP-BINDING CASSETTE TRANSPORTER SUBFAMILY A ABCA"/>
    <property type="match status" value="1"/>
</dbReference>
<feature type="transmembrane region" description="Helical" evidence="8">
    <location>
        <begin position="956"/>
        <end position="979"/>
    </location>
</feature>
<keyword evidence="4" id="KW-0067">ATP-binding</keyword>
<evidence type="ECO:0000256" key="1">
    <source>
        <dbReference type="ARBA" id="ARBA00004141"/>
    </source>
</evidence>
<dbReference type="FunFam" id="3.40.50.300:FF:000264">
    <property type="entry name" value="ATP-binding cassette, sub-family A (ABC1), member 1"/>
    <property type="match status" value="1"/>
</dbReference>
<dbReference type="EMBL" id="CAAE01014681">
    <property type="protein sequence ID" value="CAG02283.1"/>
    <property type="molecule type" value="Genomic_DNA"/>
</dbReference>
<feature type="compositionally biased region" description="Basic and acidic residues" evidence="7">
    <location>
        <begin position="2460"/>
        <end position="2471"/>
    </location>
</feature>
<evidence type="ECO:0000256" key="4">
    <source>
        <dbReference type="ARBA" id="ARBA00022840"/>
    </source>
</evidence>
<evidence type="ECO:0000256" key="7">
    <source>
        <dbReference type="SAM" id="MobiDB-lite"/>
    </source>
</evidence>
<feature type="transmembrane region" description="Helical" evidence="8">
    <location>
        <begin position="1366"/>
        <end position="1386"/>
    </location>
</feature>
<feature type="transmembrane region" description="Helical" evidence="8">
    <location>
        <begin position="891"/>
        <end position="915"/>
    </location>
</feature>
<evidence type="ECO:0000259" key="9">
    <source>
        <dbReference type="PROSITE" id="PS50893"/>
    </source>
</evidence>
<feature type="domain" description="ABC transporter" evidence="9">
    <location>
        <begin position="2267"/>
        <end position="2610"/>
    </location>
</feature>
<dbReference type="GO" id="GO:0140359">
    <property type="term" value="F:ABC-type transporter activity"/>
    <property type="evidence" value="ECO:0007669"/>
    <property type="project" value="InterPro"/>
</dbReference>
<dbReference type="PROSITE" id="PS00211">
    <property type="entry name" value="ABC_TRANSPORTER_1"/>
    <property type="match status" value="1"/>
</dbReference>
<keyword evidence="5 8" id="KW-1133">Transmembrane helix</keyword>
<evidence type="ECO:0000256" key="6">
    <source>
        <dbReference type="ARBA" id="ARBA00023136"/>
    </source>
</evidence>
<accession>Q4SAP9</accession>
<dbReference type="GO" id="GO:0033700">
    <property type="term" value="P:phospholipid efflux"/>
    <property type="evidence" value="ECO:0007669"/>
    <property type="project" value="TreeGrafter"/>
</dbReference>
<feature type="transmembrane region" description="Helical" evidence="8">
    <location>
        <begin position="1030"/>
        <end position="1053"/>
    </location>
</feature>
<proteinExistence type="predicted"/>
<feature type="transmembrane region" description="Helical" evidence="8">
    <location>
        <begin position="850"/>
        <end position="871"/>
    </location>
</feature>
<dbReference type="GO" id="GO:0090556">
    <property type="term" value="F:phosphatidylserine floppase activity"/>
    <property type="evidence" value="ECO:0007669"/>
    <property type="project" value="TreeGrafter"/>
</dbReference>
<dbReference type="Gene3D" id="3.40.50.300">
    <property type="entry name" value="P-loop containing nucleotide triphosphate hydrolases"/>
    <property type="match status" value="2"/>
</dbReference>
<dbReference type="InterPro" id="IPR017871">
    <property type="entry name" value="ABC_transporter-like_CS"/>
</dbReference>
<dbReference type="Pfam" id="PF00005">
    <property type="entry name" value="ABC_tran"/>
    <property type="match status" value="2"/>
</dbReference>
<evidence type="ECO:0000313" key="10">
    <source>
        <dbReference type="EMBL" id="CAG02283.1"/>
    </source>
</evidence>
<protein>
    <submittedName>
        <fullName evidence="10">(spotted green pufferfish) hypothetical protein</fullName>
    </submittedName>
</protein>
<dbReference type="GO" id="GO:0090554">
    <property type="term" value="F:phosphatidylcholine floppase activity"/>
    <property type="evidence" value="ECO:0007669"/>
    <property type="project" value="TreeGrafter"/>
</dbReference>
<dbReference type="Pfam" id="PF12698">
    <property type="entry name" value="ABC2_membrane_3"/>
    <property type="match status" value="3"/>
</dbReference>
<comment type="subcellular location">
    <subcellularLocation>
        <location evidence="1">Membrane</location>
        <topology evidence="1">Multi-pass membrane protein</topology>
    </subcellularLocation>
</comment>
<dbReference type="PANTHER" id="PTHR19229:SF234">
    <property type="entry name" value="ATP-BINDING CASSETTE SUB-FAMILY A MEMBER 1-LIKE"/>
    <property type="match status" value="1"/>
</dbReference>
<evidence type="ECO:0000256" key="5">
    <source>
        <dbReference type="ARBA" id="ARBA00022989"/>
    </source>
</evidence>
<feature type="transmembrane region" description="Helical" evidence="8">
    <location>
        <begin position="927"/>
        <end position="949"/>
    </location>
</feature>
<feature type="non-terminal residue" evidence="10">
    <location>
        <position position="2700"/>
    </location>
</feature>
<comment type="caution">
    <text evidence="10">The sequence shown here is derived from an EMBL/GenBank/DDBJ whole genome shotgun (WGS) entry which is preliminary data.</text>
</comment>
<reference evidence="10" key="1">
    <citation type="journal article" date="2004" name="Nature">
        <title>Genome duplication in the teleost fish Tetraodon nigroviridis reveals the early vertebrate proto-karyotype.</title>
        <authorList>
            <person name="Jaillon O."/>
            <person name="Aury J.-M."/>
            <person name="Brunet F."/>
            <person name="Petit J.-L."/>
            <person name="Stange-Thomann N."/>
            <person name="Mauceli E."/>
            <person name="Bouneau L."/>
            <person name="Fischer C."/>
            <person name="Ozouf-Costaz C."/>
            <person name="Bernot A."/>
            <person name="Nicaud S."/>
            <person name="Jaffe D."/>
            <person name="Fisher S."/>
            <person name="Lutfalla G."/>
            <person name="Dossat C."/>
            <person name="Segurens B."/>
            <person name="Dasilva C."/>
            <person name="Salanoubat M."/>
            <person name="Levy M."/>
            <person name="Boudet N."/>
            <person name="Castellano S."/>
            <person name="Anthouard V."/>
            <person name="Jubin C."/>
            <person name="Castelli V."/>
            <person name="Katinka M."/>
            <person name="Vacherie B."/>
            <person name="Biemont C."/>
            <person name="Skalli Z."/>
            <person name="Cattolico L."/>
            <person name="Poulain J."/>
            <person name="De Berardinis V."/>
            <person name="Cruaud C."/>
            <person name="Duprat S."/>
            <person name="Brottier P."/>
            <person name="Coutanceau J.-P."/>
            <person name="Gouzy J."/>
            <person name="Parra G."/>
            <person name="Lardier G."/>
            <person name="Chapple C."/>
            <person name="McKernan K.J."/>
            <person name="McEwan P."/>
            <person name="Bosak S."/>
            <person name="Kellis M."/>
            <person name="Volff J.-N."/>
            <person name="Guigo R."/>
            <person name="Zody M.C."/>
            <person name="Mesirov J."/>
            <person name="Lindblad-Toh K."/>
            <person name="Birren B."/>
            <person name="Nusbaum C."/>
            <person name="Kahn D."/>
            <person name="Robinson-Rechavi M."/>
            <person name="Laudet V."/>
            <person name="Schachter V."/>
            <person name="Quetier F."/>
            <person name="Saurin W."/>
            <person name="Scarpelli C."/>
            <person name="Wincker P."/>
            <person name="Lander E.S."/>
            <person name="Weissenbach J."/>
            <person name="Roest Crollius H."/>
        </authorList>
    </citation>
    <scope>NUCLEOTIDE SEQUENCE [LARGE SCALE GENOMIC DNA]</scope>
</reference>
<feature type="compositionally biased region" description="Basic and acidic residues" evidence="7">
    <location>
        <begin position="2149"/>
        <end position="2159"/>
    </location>
</feature>
<dbReference type="InterPro" id="IPR027417">
    <property type="entry name" value="P-loop_NTPase"/>
</dbReference>
<dbReference type="InterPro" id="IPR056264">
    <property type="entry name" value="R2_ABCA1-4-like"/>
</dbReference>
<reference evidence="10" key="2">
    <citation type="submission" date="2004-02" db="EMBL/GenBank/DDBJ databases">
        <authorList>
            <consortium name="Genoscope"/>
            <consortium name="Whitehead Institute Centre for Genome Research"/>
        </authorList>
    </citation>
    <scope>NUCLEOTIDE SEQUENCE</scope>
</reference>
<organism evidence="10">
    <name type="scientific">Tetraodon nigroviridis</name>
    <name type="common">Spotted green pufferfish</name>
    <name type="synonym">Chelonodon nigroviridis</name>
    <dbReference type="NCBI Taxonomy" id="99883"/>
    <lineage>
        <taxon>Eukaryota</taxon>
        <taxon>Metazoa</taxon>
        <taxon>Chordata</taxon>
        <taxon>Craniata</taxon>
        <taxon>Vertebrata</taxon>
        <taxon>Euteleostomi</taxon>
        <taxon>Actinopterygii</taxon>
        <taxon>Neopterygii</taxon>
        <taxon>Teleostei</taxon>
        <taxon>Neoteleostei</taxon>
        <taxon>Acanthomorphata</taxon>
        <taxon>Eupercaria</taxon>
        <taxon>Tetraodontiformes</taxon>
        <taxon>Tetradontoidea</taxon>
        <taxon>Tetraodontidae</taxon>
        <taxon>Tetraodon</taxon>
    </lineage>
</organism>
<feature type="region of interest" description="Disordered" evidence="7">
    <location>
        <begin position="2121"/>
        <end position="2197"/>
    </location>
</feature>
<dbReference type="InterPro" id="IPR013525">
    <property type="entry name" value="ABC2_TM"/>
</dbReference>
<keyword evidence="6 8" id="KW-0472">Membrane</keyword>
<feature type="domain" description="ABC transporter" evidence="9">
    <location>
        <begin position="1111"/>
        <end position="1342"/>
    </location>
</feature>
<feature type="transmembrane region" description="Helical" evidence="8">
    <location>
        <begin position="753"/>
        <end position="774"/>
    </location>
</feature>
<feature type="transmembrane region" description="Helical" evidence="8">
    <location>
        <begin position="20"/>
        <end position="37"/>
    </location>
</feature>
<dbReference type="Pfam" id="PF23321">
    <property type="entry name" value="R1_ABCA1"/>
    <property type="match status" value="1"/>
</dbReference>
<evidence type="ECO:0000256" key="2">
    <source>
        <dbReference type="ARBA" id="ARBA00022692"/>
    </source>
</evidence>
<dbReference type="SUPFAM" id="SSF52540">
    <property type="entry name" value="P-loop containing nucleoside triphosphate hydrolases"/>
    <property type="match status" value="3"/>
</dbReference>
<feature type="transmembrane region" description="Helical" evidence="8">
    <location>
        <begin position="1546"/>
        <end position="1568"/>
    </location>
</feature>
<dbReference type="SMART" id="SM00382">
    <property type="entry name" value="AAA"/>
    <property type="match status" value="2"/>
</dbReference>
<feature type="region of interest" description="Disordered" evidence="7">
    <location>
        <begin position="2459"/>
        <end position="2481"/>
    </location>
</feature>
<gene>
    <name evidence="10" type="ORF">GSTENG00021323001</name>
</gene>
<feature type="region of interest" description="Disordered" evidence="7">
    <location>
        <begin position="145"/>
        <end position="172"/>
    </location>
</feature>
<dbReference type="OrthoDB" id="8061355at2759"/>
<dbReference type="InterPro" id="IPR003439">
    <property type="entry name" value="ABC_transporter-like_ATP-bd"/>
</dbReference>
<feature type="transmembrane region" description="Helical" evidence="8">
    <location>
        <begin position="2006"/>
        <end position="2025"/>
    </location>
</feature>
<name>Q4SAP9_TETNG</name>
<dbReference type="PROSITE" id="PS50893">
    <property type="entry name" value="ABC_TRANSPORTER_2"/>
    <property type="match status" value="2"/>
</dbReference>
<dbReference type="KEGG" id="tng:GSTEN00021323G001"/>
<feature type="transmembrane region" description="Helical" evidence="8">
    <location>
        <begin position="1901"/>
        <end position="1923"/>
    </location>
</feature>